<evidence type="ECO:0000259" key="6">
    <source>
        <dbReference type="Pfam" id="PF18564"/>
    </source>
</evidence>
<feature type="domain" description="Glycoside hydrolase family 5" evidence="5">
    <location>
        <begin position="35"/>
        <end position="345"/>
    </location>
</feature>
<evidence type="ECO:0000259" key="5">
    <source>
        <dbReference type="Pfam" id="PF00150"/>
    </source>
</evidence>
<sequence>MDFDSKYIFDEQGRVLILHGTNTADAKETVDGMPGPMGADDYIDRHIYNYGMNVVRLLAFWMRIEPEKGVFDDVYLTNLEKTVKRYTDKGMYVLIDFHQDLYSPSLSSSPIPNDNNGAPAWATYTDGLVPKKQPLSKIDWSLQHLDPATMAAFRNFFDYKKYPELQDHLIGAQVEVVRRLKDNPRVIGYDLFNEPFSGDICNTLDGSFQANQLSDFYQRAIDRIRGVDDKKYIFLEPQAVGPNQGLPGGLRPLKDPIQSAPRLVYAPHIYPLGVTAGMPYTLIDTVQIAAWADNRIKEMKATNMPMVVGEIGATETANINEYFDAAIGKFDELNSGFILWTNEEAGWSIEDRGGNICTKAASIVRPYPRTISGKPVKFSFVRGTGKFELTFKQDKDITAPTEIFVPELQYPNGWTLDIKGQSQRNCRWSFNGATQILSVYMDYSESEKTIRIMKK</sequence>
<evidence type="ECO:0000256" key="1">
    <source>
        <dbReference type="ARBA" id="ARBA00005641"/>
    </source>
</evidence>
<dbReference type="GO" id="GO:0016042">
    <property type="term" value="P:lipid catabolic process"/>
    <property type="evidence" value="ECO:0007669"/>
    <property type="project" value="UniProtKB-ARBA"/>
</dbReference>
<proteinExistence type="inferred from homology"/>
<comment type="similarity">
    <text evidence="1 4">Belongs to the glycosyl hydrolase 5 (cellulase A) family.</text>
</comment>
<dbReference type="PROSITE" id="PS00659">
    <property type="entry name" value="GLYCOSYL_HYDROL_F5"/>
    <property type="match status" value="1"/>
</dbReference>
<evidence type="ECO:0000313" key="8">
    <source>
        <dbReference type="Proteomes" id="UP001058124"/>
    </source>
</evidence>
<dbReference type="PANTHER" id="PTHR31308">
    <property type="match status" value="1"/>
</dbReference>
<dbReference type="EMBL" id="BRLH01000015">
    <property type="protein sequence ID" value="GKX57392.1"/>
    <property type="molecule type" value="Genomic_DNA"/>
</dbReference>
<dbReference type="InterPro" id="IPR001547">
    <property type="entry name" value="Glyco_hydro_5"/>
</dbReference>
<dbReference type="Pfam" id="PF18564">
    <property type="entry name" value="Glyco_hydro_5_C"/>
    <property type="match status" value="1"/>
</dbReference>
<evidence type="ECO:0000256" key="4">
    <source>
        <dbReference type="RuleBase" id="RU361153"/>
    </source>
</evidence>
<reference evidence="7" key="1">
    <citation type="submission" date="2022-06" db="EMBL/GenBank/DDBJ databases">
        <title>Draft genome sequences of Leminorella grimontii str. JCM5902.</title>
        <authorList>
            <person name="Wakabayashi Y."/>
            <person name="Kojima K."/>
        </authorList>
    </citation>
    <scope>NUCLEOTIDE SEQUENCE</scope>
    <source>
        <strain evidence="7">JCM 5902</strain>
    </source>
</reference>
<keyword evidence="2 4" id="KW-0378">Hydrolase</keyword>
<evidence type="ECO:0000313" key="7">
    <source>
        <dbReference type="EMBL" id="GKX57392.1"/>
    </source>
</evidence>
<keyword evidence="8" id="KW-1185">Reference proteome</keyword>
<comment type="caution">
    <text evidence="7">The sequence shown here is derived from an EMBL/GenBank/DDBJ whole genome shotgun (WGS) entry which is preliminary data.</text>
</comment>
<evidence type="ECO:0000256" key="2">
    <source>
        <dbReference type="ARBA" id="ARBA00022801"/>
    </source>
</evidence>
<accession>A0AAV5NA07</accession>
<dbReference type="PANTHER" id="PTHR31308:SF3">
    <property type="entry name" value="ENDOGLYCOCERAMIDASE"/>
    <property type="match status" value="1"/>
</dbReference>
<dbReference type="RefSeq" id="WP_027275520.1">
    <property type="nucleotide sequence ID" value="NZ_BRLH01000015.1"/>
</dbReference>
<feature type="domain" description="Glycoside hydrolase family 5 C-terminal" evidence="6">
    <location>
        <begin position="365"/>
        <end position="452"/>
    </location>
</feature>
<evidence type="ECO:0008006" key="9">
    <source>
        <dbReference type="Google" id="ProtNLM"/>
    </source>
</evidence>
<gene>
    <name evidence="7" type="ORF">SOASR030_35040</name>
</gene>
<dbReference type="GO" id="GO:0000272">
    <property type="term" value="P:polysaccharide catabolic process"/>
    <property type="evidence" value="ECO:0007669"/>
    <property type="project" value="InterPro"/>
</dbReference>
<dbReference type="GO" id="GO:0004553">
    <property type="term" value="F:hydrolase activity, hydrolyzing O-glycosyl compounds"/>
    <property type="evidence" value="ECO:0007669"/>
    <property type="project" value="InterPro"/>
</dbReference>
<dbReference type="Proteomes" id="UP001058124">
    <property type="component" value="Unassembled WGS sequence"/>
</dbReference>
<dbReference type="InterPro" id="IPR018087">
    <property type="entry name" value="Glyco_hydro_5_CS"/>
</dbReference>
<dbReference type="AlphaFoldDB" id="A0AAV5NA07"/>
<keyword evidence="3 4" id="KW-0326">Glycosidase</keyword>
<dbReference type="InterPro" id="IPR052066">
    <property type="entry name" value="Glycosphingolipid_Hydrolases"/>
</dbReference>
<protein>
    <recommendedName>
        <fullName evidence="9">Glycoside hydrolase family 5 protein</fullName>
    </recommendedName>
</protein>
<dbReference type="InterPro" id="IPR041036">
    <property type="entry name" value="GH5_C"/>
</dbReference>
<name>A0AAV5NA07_9GAMM</name>
<dbReference type="Pfam" id="PF00150">
    <property type="entry name" value="Cellulase"/>
    <property type="match status" value="1"/>
</dbReference>
<dbReference type="GO" id="GO:1901136">
    <property type="term" value="P:carbohydrate derivative catabolic process"/>
    <property type="evidence" value="ECO:0007669"/>
    <property type="project" value="UniProtKB-ARBA"/>
</dbReference>
<dbReference type="InterPro" id="IPR017853">
    <property type="entry name" value="GH"/>
</dbReference>
<dbReference type="InterPro" id="IPR013780">
    <property type="entry name" value="Glyco_hydro_b"/>
</dbReference>
<organism evidence="7 8">
    <name type="scientific">Leminorella grimontii</name>
    <dbReference type="NCBI Taxonomy" id="82981"/>
    <lineage>
        <taxon>Bacteria</taxon>
        <taxon>Pseudomonadati</taxon>
        <taxon>Pseudomonadota</taxon>
        <taxon>Gammaproteobacteria</taxon>
        <taxon>Enterobacterales</taxon>
        <taxon>Budviciaceae</taxon>
        <taxon>Leminorella</taxon>
    </lineage>
</organism>
<dbReference type="SUPFAM" id="SSF51445">
    <property type="entry name" value="(Trans)glycosidases"/>
    <property type="match status" value="1"/>
</dbReference>
<dbReference type="Gene3D" id="3.20.20.80">
    <property type="entry name" value="Glycosidases"/>
    <property type="match status" value="1"/>
</dbReference>
<dbReference type="Gene3D" id="2.60.40.1180">
    <property type="entry name" value="Golgi alpha-mannosidase II"/>
    <property type="match status" value="1"/>
</dbReference>
<evidence type="ECO:0000256" key="3">
    <source>
        <dbReference type="ARBA" id="ARBA00023295"/>
    </source>
</evidence>